<organism evidence="18">
    <name type="scientific">Human papillomavirus</name>
    <dbReference type="NCBI Taxonomy" id="10566"/>
    <lineage>
        <taxon>Viruses</taxon>
        <taxon>Monodnaviria</taxon>
        <taxon>Shotokuvirae</taxon>
        <taxon>Cossaviricota</taxon>
        <taxon>Papovaviricetes</taxon>
        <taxon>Zurhausenvirales</taxon>
        <taxon>Papillomaviridae</taxon>
    </lineage>
</organism>
<dbReference type="GO" id="GO:0005524">
    <property type="term" value="F:ATP binding"/>
    <property type="evidence" value="ECO:0007669"/>
    <property type="project" value="UniProtKB-UniRule"/>
</dbReference>
<feature type="binding site" evidence="15">
    <location>
        <begin position="432"/>
        <end position="439"/>
    </location>
    <ligand>
        <name>ATP</name>
        <dbReference type="ChEBI" id="CHEBI:30616"/>
    </ligand>
</feature>
<proteinExistence type="inferred from homology"/>
<comment type="subcellular location">
    <subcellularLocation>
        <location evidence="1 15">Host nucleus</location>
    </subcellularLocation>
</comment>
<dbReference type="InterPro" id="IPR046935">
    <property type="entry name" value="PPV_E1_DBD_sf"/>
</dbReference>
<comment type="PTM">
    <text evidence="15">Phosphorylated.</text>
</comment>
<dbReference type="Gene3D" id="3.40.50.300">
    <property type="entry name" value="P-loop containing nucleotide triphosphate hydrolases"/>
    <property type="match status" value="1"/>
</dbReference>
<dbReference type="Pfam" id="PF00519">
    <property type="entry name" value="PPV_E1_C"/>
    <property type="match status" value="1"/>
</dbReference>
<dbReference type="InterPro" id="IPR037102">
    <property type="entry name" value="Znf_lg_T-Ag_D1_dom_sf"/>
</dbReference>
<keyword evidence="11 15" id="KW-0413">Isomerase</keyword>
<comment type="catalytic activity">
    <reaction evidence="13 15 16">
        <text>ATP + H2O = ADP + phosphate + H(+)</text>
        <dbReference type="Rhea" id="RHEA:13065"/>
        <dbReference type="ChEBI" id="CHEBI:15377"/>
        <dbReference type="ChEBI" id="CHEBI:15378"/>
        <dbReference type="ChEBI" id="CHEBI:30616"/>
        <dbReference type="ChEBI" id="CHEBI:43474"/>
        <dbReference type="ChEBI" id="CHEBI:456216"/>
        <dbReference type="EC" id="5.6.2.4"/>
    </reaction>
</comment>
<evidence type="ECO:0000256" key="5">
    <source>
        <dbReference type="ARBA" id="ARBA00022705"/>
    </source>
</evidence>
<evidence type="ECO:0000256" key="15">
    <source>
        <dbReference type="HAMAP-Rule" id="MF_04000"/>
    </source>
</evidence>
<dbReference type="InterPro" id="IPR027417">
    <property type="entry name" value="P-loop_NTPase"/>
</dbReference>
<feature type="short sequence motif" description="Nuclear localization signal" evidence="15">
    <location>
        <begin position="83"/>
        <end position="85"/>
    </location>
</feature>
<dbReference type="HAMAP" id="MF_04000">
    <property type="entry name" value="PPV_E1"/>
    <property type="match status" value="1"/>
</dbReference>
<keyword evidence="4 15" id="KW-1048">Host nucleus</keyword>
<protein>
    <recommendedName>
        <fullName evidence="15 16">Replication protein E1</fullName>
        <ecNumber evidence="15 16">5.6.2.4</ecNumber>
    </recommendedName>
    <alternativeName>
        <fullName evidence="15">ATP-dependent helicase E1</fullName>
    </alternativeName>
    <alternativeName>
        <fullName evidence="15">DNA 3'-5' helicase E1</fullName>
    </alternativeName>
</protein>
<feature type="modified residue" description="Phosphoserine; by host" evidence="15">
    <location>
        <position position="111"/>
    </location>
</feature>
<comment type="caution">
    <text evidence="15">Lacks conserved residue(s) required for the propagation of feature annotation.</text>
</comment>
<comment type="subunit">
    <text evidence="15">Can form hexamers. Interacts with E2 protein; this interaction increases E1 DNA binding specificity. Interacts with host DNA polymerase subunit POLA2. Interacts with host single stranded DNA-binding protein RPA1. Interacts with host TOP1; this interaction stimulates the enzymatic activity of TOP1.</text>
</comment>
<comment type="PTM">
    <text evidence="15">Sumoylated.</text>
</comment>
<dbReference type="InterPro" id="IPR014015">
    <property type="entry name" value="Helicase_SF3_DNA-vir"/>
</dbReference>
<dbReference type="InterPro" id="IPR016393">
    <property type="entry name" value="Rep_E1_papillomaV"/>
</dbReference>
<comment type="similarity">
    <text evidence="15 16">Belongs to the papillomaviridae E1 protein family.</text>
</comment>
<keyword evidence="2 15" id="KW-0244">Early protein</keyword>
<evidence type="ECO:0000256" key="3">
    <source>
        <dbReference type="ARBA" id="ARBA00022553"/>
    </source>
</evidence>
<dbReference type="GO" id="GO:0003677">
    <property type="term" value="F:DNA binding"/>
    <property type="evidence" value="ECO:0007669"/>
    <property type="project" value="UniProtKB-UniRule"/>
</dbReference>
<evidence type="ECO:0000256" key="11">
    <source>
        <dbReference type="ARBA" id="ARBA00023235"/>
    </source>
</evidence>
<gene>
    <name evidence="15" type="primary">E1</name>
</gene>
<dbReference type="Pfam" id="PF20450">
    <property type="entry name" value="PPV_E1_DBD"/>
    <property type="match status" value="1"/>
</dbReference>
<keyword evidence="9 15" id="KW-0067">ATP-binding</keyword>
<accession>A0A385PLR0</accession>
<dbReference type="PIRSF" id="PIRSF003383">
    <property type="entry name" value="Rep_E1_papillomaV"/>
    <property type="match status" value="1"/>
</dbReference>
<dbReference type="GO" id="GO:0006260">
    <property type="term" value="P:DNA replication"/>
    <property type="evidence" value="ECO:0007669"/>
    <property type="project" value="UniProtKB-UniRule"/>
</dbReference>
<keyword evidence="8 15" id="KW-0347">Helicase</keyword>
<keyword evidence="10 15" id="KW-0238">DNA-binding</keyword>
<evidence type="ECO:0000256" key="2">
    <source>
        <dbReference type="ARBA" id="ARBA00022518"/>
    </source>
</evidence>
<feature type="modified residue" description="Phosphoserine; by host" evidence="15">
    <location>
        <position position="89"/>
    </location>
</feature>
<evidence type="ECO:0000256" key="9">
    <source>
        <dbReference type="ARBA" id="ARBA00022840"/>
    </source>
</evidence>
<feature type="modified residue" description="Phosphoserine; by host" evidence="15">
    <location>
        <position position="98"/>
    </location>
</feature>
<evidence type="ECO:0000256" key="16">
    <source>
        <dbReference type="PIRNR" id="PIRNR003383"/>
    </source>
</evidence>
<keyword evidence="15" id="KW-1017">Isopeptide bond</keyword>
<dbReference type="SUPFAM" id="SSF52540">
    <property type="entry name" value="P-loop containing nucleoside triphosphate hydrolases"/>
    <property type="match status" value="1"/>
</dbReference>
<evidence type="ECO:0000256" key="1">
    <source>
        <dbReference type="ARBA" id="ARBA00004147"/>
    </source>
</evidence>
<dbReference type="SUPFAM" id="SSF55464">
    <property type="entry name" value="Origin of replication-binding domain, RBD-like"/>
    <property type="match status" value="1"/>
</dbReference>
<comment type="function">
    <text evidence="14 15">ATP-dependent DNA 3'-5' helicase required for initiation of viral DNA replication. It forms a complex with the viral E2 protein. The E1-E2 complex binds to the replication origin which contains binding sites for both proteins. During the initial step, a dimer of E1 interacts with a dimer of protein E2 leading to a complex that binds the viral origin of replication with high specificity. Then, a second dimer of E1 displaces the E2 dimer in an ATP-dependent manner to form the E1 tetramer. Following this, two E1 monomers are added to each half of the site, which results in the formation of two E1 trimers on the viral ori. Subsequently, two hexamers will be created. The double hexamer acts as a bi-directional helicase machinery and unwinds the viral DNA and then recruits the host DNA polymerase to start replication.</text>
</comment>
<feature type="short sequence motif" description="Nuclear export signal" evidence="15">
    <location>
        <begin position="97"/>
        <end position="106"/>
    </location>
</feature>
<dbReference type="GO" id="GO:0042025">
    <property type="term" value="C:host cell nucleus"/>
    <property type="evidence" value="ECO:0007669"/>
    <property type="project" value="UniProtKB-SubCell"/>
</dbReference>
<dbReference type="InterPro" id="IPR014000">
    <property type="entry name" value="PPV_DNA_helicase_E1_N"/>
</dbReference>
<evidence type="ECO:0000313" key="18">
    <source>
        <dbReference type="EMBL" id="AYA94915.2"/>
    </source>
</evidence>
<evidence type="ECO:0000256" key="8">
    <source>
        <dbReference type="ARBA" id="ARBA00022806"/>
    </source>
</evidence>
<keyword evidence="7 15" id="KW-0378">Hydrolase</keyword>
<dbReference type="GO" id="GO:0016887">
    <property type="term" value="F:ATP hydrolysis activity"/>
    <property type="evidence" value="ECO:0007669"/>
    <property type="project" value="RHEA"/>
</dbReference>
<comment type="catalytic activity">
    <reaction evidence="12 15">
        <text>Couples ATP hydrolysis with the unwinding of duplex DNA by translocating in the 3'-5' direction.</text>
        <dbReference type="EC" id="5.6.2.4"/>
    </reaction>
</comment>
<keyword evidence="5 15" id="KW-0235">DNA replication</keyword>
<dbReference type="PROSITE" id="PS51206">
    <property type="entry name" value="SF3_HELICASE_1"/>
    <property type="match status" value="1"/>
</dbReference>
<evidence type="ECO:0000259" key="17">
    <source>
        <dbReference type="PROSITE" id="PS51206"/>
    </source>
</evidence>
<comment type="function">
    <text evidence="16">ATP-dependent DNA helicase required for initiation of viral DNA replication. It forms a complex with the viral E2 protein. The E1-E2 complex binds to the replication origin which contains binding sites for both proteins.</text>
</comment>
<evidence type="ECO:0000256" key="12">
    <source>
        <dbReference type="ARBA" id="ARBA00034617"/>
    </source>
</evidence>
<dbReference type="GO" id="GO:0043138">
    <property type="term" value="F:3'-5' DNA helicase activity"/>
    <property type="evidence" value="ECO:0007669"/>
    <property type="project" value="UniProtKB-UniRule"/>
</dbReference>
<evidence type="ECO:0000256" key="13">
    <source>
        <dbReference type="ARBA" id="ARBA00048988"/>
    </source>
</evidence>
<dbReference type="Gene3D" id="1.10.10.510">
    <property type="entry name" value="Zinc finger, large T-antigen D1 domain"/>
    <property type="match status" value="1"/>
</dbReference>
<sequence length="605" mass="69342">MMGDHNKGTKNNDNFAEWYMVTEADCVDSLHELDELFEESTDGSNISNLIDDTEVDECNQGNSLMLYNTQVTEECNSAIVELKRKYMKSPQHSVADLSPKLHAVHISPEKSIKRRLFQDSGFEEDEAAHISEQVAPDVNSNTEAGKNGAAELELLHANNRRAVCLVKFKDAFSVPYTELVRTFKSDKSCSENWVIYVYKAAEEVFEASKILLQQHCDYLQLIMRDFQGLYLIQFKTGKSRETVVHLICSILNVKEIQVMCDPPKSRSVAVGLYFYKKSLCNLSYVHGTIPEWLAKLTLVDHQSAASAESFDLSQMIQWAYDNKYTEEHEIAYFYALNAEEDCNAAAFLKSNSQVKYVKDCAHMVRLYLRQEMRQMTMAQWIYKCCDEYTEDGSWRPIALFLKFQEVQFIAFLILLKTFLKGIPKKNCLVLYGPPDTGKSYFIFSFMKFIKGKVVSFVNRNSHFWLQPLTDAKLGVLDDATFPCWEYIDINLRNALDGNSVSIDAKHRAPVQIKLPPLCITTNCDVKAEQSLKYLHSRLECIKFPNKMPFTDDGKPLYEITDKTWACFFRHFGTQLDLTPEEDNDGNTTDSDRAFRCTARCSNDSL</sequence>
<dbReference type="EMBL" id="MH777351">
    <property type="protein sequence ID" value="AYA94915.2"/>
    <property type="molecule type" value="Genomic_DNA"/>
</dbReference>
<evidence type="ECO:0000256" key="14">
    <source>
        <dbReference type="ARBA" id="ARBA00093297"/>
    </source>
</evidence>
<name>A0A385PLR0_9PAPI</name>
<feature type="cross-link" description="Glycyl lysine isopeptide (Lys-Gly) (interchain with G-Cter in SUMO)" evidence="15">
    <location>
        <position position="513"/>
    </location>
</feature>
<evidence type="ECO:0000256" key="6">
    <source>
        <dbReference type="ARBA" id="ARBA00022741"/>
    </source>
</evidence>
<dbReference type="Pfam" id="PF00524">
    <property type="entry name" value="PPV_E1_N"/>
    <property type="match status" value="1"/>
</dbReference>
<feature type="domain" description="SF3 helicase" evidence="17">
    <location>
        <begin position="406"/>
        <end position="556"/>
    </location>
</feature>
<dbReference type="InterPro" id="IPR001177">
    <property type="entry name" value="PPV_DNA_helicase_E1_C"/>
</dbReference>
<keyword evidence="6 15" id="KW-0547">Nucleotide-binding</keyword>
<evidence type="ECO:0000256" key="10">
    <source>
        <dbReference type="ARBA" id="ARBA00023125"/>
    </source>
</evidence>
<reference evidence="18" key="1">
    <citation type="journal article" date="2018" name="Nat. Med.">
        <title>Expanded skin virome in DOCK8-deficient patients.</title>
        <authorList>
            <consortium name="NISC Comparative Sequencing Program"/>
            <person name="Tirosh O."/>
            <person name="Conlan S."/>
            <person name="Deming C."/>
            <person name="Lee-Lin S.Q."/>
            <person name="Huang X."/>
            <person name="Su H.C."/>
            <person name="Freeman A.F."/>
            <person name="Segre J.A."/>
            <person name="Kong H.H."/>
        </authorList>
    </citation>
    <scope>NUCLEOTIDE SEQUENCE</scope>
    <source>
        <strain evidence="18">HPV-mSK_210</strain>
    </source>
</reference>
<dbReference type="EC" id="5.6.2.4" evidence="15 16"/>
<evidence type="ECO:0000256" key="7">
    <source>
        <dbReference type="ARBA" id="ARBA00022801"/>
    </source>
</evidence>
<dbReference type="InterPro" id="IPR046832">
    <property type="entry name" value="PPV_E1_DBD"/>
</dbReference>
<dbReference type="Gene3D" id="3.40.1310.10">
    <property type="match status" value="1"/>
</dbReference>
<evidence type="ECO:0000256" key="4">
    <source>
        <dbReference type="ARBA" id="ARBA00022562"/>
    </source>
</evidence>
<keyword evidence="3 15" id="KW-0597">Phosphoprotein</keyword>
<keyword evidence="15" id="KW-0832">Ubl conjugation</keyword>
<feature type="modified residue" description="Phosphoserine; by host" evidence="15">
    <location>
        <position position="93"/>
    </location>
</feature>